<evidence type="ECO:0000313" key="10">
    <source>
        <dbReference type="EMBL" id="GCL64284.1"/>
    </source>
</evidence>
<comment type="caution">
    <text evidence="10">The sequence shown here is derived from an EMBL/GenBank/DDBJ whole genome shotgun (WGS) entry which is preliminary data.</text>
</comment>
<dbReference type="GO" id="GO:0015562">
    <property type="term" value="F:efflux transmembrane transporter activity"/>
    <property type="evidence" value="ECO:0007669"/>
    <property type="project" value="InterPro"/>
</dbReference>
<evidence type="ECO:0000256" key="9">
    <source>
        <dbReference type="SAM" id="SignalP"/>
    </source>
</evidence>
<keyword evidence="11" id="KW-1185">Reference proteome</keyword>
<feature type="signal peptide" evidence="9">
    <location>
        <begin position="1"/>
        <end position="26"/>
    </location>
</feature>
<evidence type="ECO:0000256" key="5">
    <source>
        <dbReference type="ARBA" id="ARBA00022692"/>
    </source>
</evidence>
<evidence type="ECO:0000256" key="4">
    <source>
        <dbReference type="ARBA" id="ARBA00022452"/>
    </source>
</evidence>
<evidence type="ECO:0000313" key="11">
    <source>
        <dbReference type="Proteomes" id="UP000301751"/>
    </source>
</evidence>
<name>A0A480ARV2_9BURK</name>
<evidence type="ECO:0000256" key="6">
    <source>
        <dbReference type="ARBA" id="ARBA00023136"/>
    </source>
</evidence>
<proteinExistence type="inferred from homology"/>
<dbReference type="InterPro" id="IPR003423">
    <property type="entry name" value="OMP_efflux"/>
</dbReference>
<keyword evidence="3" id="KW-0813">Transport</keyword>
<evidence type="ECO:0000256" key="7">
    <source>
        <dbReference type="ARBA" id="ARBA00023237"/>
    </source>
</evidence>
<dbReference type="Gene3D" id="1.20.1600.10">
    <property type="entry name" value="Outer membrane efflux proteins (OEP)"/>
    <property type="match status" value="1"/>
</dbReference>
<dbReference type="InterPro" id="IPR051906">
    <property type="entry name" value="TolC-like"/>
</dbReference>
<dbReference type="EMBL" id="BJCL01000008">
    <property type="protein sequence ID" value="GCL64284.1"/>
    <property type="molecule type" value="Genomic_DNA"/>
</dbReference>
<sequence length="457" mass="49706">MPRLPPHALAAPLALILAAWLPPAAAQGAAAPADAPFLPWLNPATPAVLPAAPPPPPAGQPERLADLLARILPREPQVRVALAQRQATDERRLQARSRLGPSLYLQSSYGQGRETEILQGAISRTTDRTELGLRWNLYNSGNDRAELAGAERDLAAADQELRRAREDAAERIAETYVELLHVQAQLGPAAERLAAVRKLAEQVRQQTDAGKASAADATQAEASLLDAEIAHEQLLADQTSARAKLAAQVGTEVREVAPVVLAPVPAATLQNGQPGLVEAARLRADAARERVRPPVSLLAPRIDLEMRQRLSDRTNPILTTEQKSNWQLVARWDFPVMGETIARRNEGMRRAEAAEAEADRIAQTVRADLESLGARIAIAERALVVLDRQLQQYDQLVRAGELQFDAGRRSLQQLIALRDSRYAIAQRRADQAHRLLANRMRQLALTGQLLPALGLGG</sequence>
<accession>A0A480ARV2</accession>
<dbReference type="Proteomes" id="UP000301751">
    <property type="component" value="Unassembled WGS sequence"/>
</dbReference>
<dbReference type="GO" id="GO:0015288">
    <property type="term" value="F:porin activity"/>
    <property type="evidence" value="ECO:0007669"/>
    <property type="project" value="TreeGrafter"/>
</dbReference>
<dbReference type="GO" id="GO:0009279">
    <property type="term" value="C:cell outer membrane"/>
    <property type="evidence" value="ECO:0007669"/>
    <property type="project" value="UniProtKB-SubCell"/>
</dbReference>
<keyword evidence="4" id="KW-1134">Transmembrane beta strand</keyword>
<keyword evidence="5" id="KW-0812">Transmembrane</keyword>
<dbReference type="PANTHER" id="PTHR30026">
    <property type="entry name" value="OUTER MEMBRANE PROTEIN TOLC"/>
    <property type="match status" value="1"/>
</dbReference>
<evidence type="ECO:0000256" key="8">
    <source>
        <dbReference type="SAM" id="Coils"/>
    </source>
</evidence>
<dbReference type="RefSeq" id="WP_137734001.1">
    <property type="nucleotide sequence ID" value="NZ_BJCL01000008.1"/>
</dbReference>
<dbReference type="PANTHER" id="PTHR30026:SF22">
    <property type="entry name" value="OUTER MEMBRANE EFFLUX PROTEIN"/>
    <property type="match status" value="1"/>
</dbReference>
<dbReference type="GO" id="GO:1990281">
    <property type="term" value="C:efflux pump complex"/>
    <property type="evidence" value="ECO:0007669"/>
    <property type="project" value="TreeGrafter"/>
</dbReference>
<comment type="subcellular location">
    <subcellularLocation>
        <location evidence="1">Cell outer membrane</location>
    </subcellularLocation>
</comment>
<evidence type="ECO:0000256" key="2">
    <source>
        <dbReference type="ARBA" id="ARBA00007613"/>
    </source>
</evidence>
<evidence type="ECO:0008006" key="12">
    <source>
        <dbReference type="Google" id="ProtNLM"/>
    </source>
</evidence>
<feature type="coiled-coil region" evidence="8">
    <location>
        <begin position="147"/>
        <end position="174"/>
    </location>
</feature>
<reference evidence="11" key="1">
    <citation type="submission" date="2019-03" db="EMBL/GenBank/DDBJ databases">
        <title>Aquabacterium pictum sp.nov., the first bacteriochlorophyll a-containing freshwater bacterium in the genus Aquabacterium of the class Betaproteobacteria.</title>
        <authorList>
            <person name="Hirose S."/>
            <person name="Tank M."/>
            <person name="Hara E."/>
            <person name="Tamaki H."/>
            <person name="Takaichi S."/>
            <person name="Haruta S."/>
            <person name="Hanada S."/>
        </authorList>
    </citation>
    <scope>NUCLEOTIDE SEQUENCE [LARGE SCALE GENOMIC DNA]</scope>
    <source>
        <strain evidence="11">W35</strain>
    </source>
</reference>
<keyword evidence="6" id="KW-0472">Membrane</keyword>
<protein>
    <recommendedName>
        <fullName evidence="12">Transporter</fullName>
    </recommendedName>
</protein>
<keyword evidence="7" id="KW-0998">Cell outer membrane</keyword>
<feature type="chain" id="PRO_5019845941" description="Transporter" evidence="9">
    <location>
        <begin position="27"/>
        <end position="457"/>
    </location>
</feature>
<evidence type="ECO:0000256" key="3">
    <source>
        <dbReference type="ARBA" id="ARBA00022448"/>
    </source>
</evidence>
<dbReference type="OrthoDB" id="8699140at2"/>
<dbReference type="AlphaFoldDB" id="A0A480ARV2"/>
<comment type="similarity">
    <text evidence="2">Belongs to the outer membrane factor (OMF) (TC 1.B.17) family.</text>
</comment>
<gene>
    <name evidence="10" type="ORF">AQPW35_33650</name>
</gene>
<organism evidence="10 11">
    <name type="scientific">Pseudaquabacterium pictum</name>
    <dbReference type="NCBI Taxonomy" id="2315236"/>
    <lineage>
        <taxon>Bacteria</taxon>
        <taxon>Pseudomonadati</taxon>
        <taxon>Pseudomonadota</taxon>
        <taxon>Betaproteobacteria</taxon>
        <taxon>Burkholderiales</taxon>
        <taxon>Sphaerotilaceae</taxon>
        <taxon>Pseudaquabacterium</taxon>
    </lineage>
</organism>
<dbReference type="Pfam" id="PF02321">
    <property type="entry name" value="OEP"/>
    <property type="match status" value="1"/>
</dbReference>
<keyword evidence="9" id="KW-0732">Signal</keyword>
<keyword evidence="8" id="KW-0175">Coiled coil</keyword>
<dbReference type="SUPFAM" id="SSF56954">
    <property type="entry name" value="Outer membrane efflux proteins (OEP)"/>
    <property type="match status" value="1"/>
</dbReference>
<evidence type="ECO:0000256" key="1">
    <source>
        <dbReference type="ARBA" id="ARBA00004442"/>
    </source>
</evidence>